<feature type="chain" id="PRO_5040364640" evidence="8">
    <location>
        <begin position="20"/>
        <end position="514"/>
    </location>
</feature>
<keyword evidence="7" id="KW-0812">Transmembrane</keyword>
<dbReference type="GeneID" id="109078168"/>
<sequence length="514" mass="54786">MTFTIFSITCLALVASALGCGVPAIKPQTIGSRIVNGQNAISGSWPWQVSLQLPSGFHFCGGSLINQNWVLTAAQCAVVVDYHSVILGEHDRGSDAEPIENKQVSKVITHPLYNSVTFNNDIALLKLSSPVTFTPSISPVCLAPSNTSILPGTRCFTTGWGRTATTSSPEILQQTVVPIISPAVCRQIWDQSRITDAMICAGASGSSSCQGDYGGPLVSRESTYRYISEIHHTLIYIMTFTIFSITCLTLVASALGCGVPAIKPQTIGSRIVNGQNAISGSWPWQVSLQLPNGFHFCGGSLINQNWVLTAAQCAVMVGSHRVILGEHNRGSNDEPIQIQVVSKLYLLTDYPSCMYVQVITHPLYNSVTFNNDIALLKLSSPVTFTPSISPVCLASSGASIVPGTRCFTTGWGQTATTTSPEILQQTVVPIISPAVCRQIWGQSRITDAMICAGASGSSACQGDSGGPLVCESSGVWTLVGSVSWERSTCDPRFPAVYTSISQLHSWINETISSN</sequence>
<keyword evidence="5" id="KW-0378">Hydrolase</keyword>
<evidence type="ECO:0000256" key="1">
    <source>
        <dbReference type="ARBA" id="ARBA00004613"/>
    </source>
</evidence>
<keyword evidence="4 8" id="KW-0732">Signal</keyword>
<dbReference type="InterPro" id="IPR033116">
    <property type="entry name" value="TRYPSIN_SER"/>
</dbReference>
<evidence type="ECO:0000313" key="10">
    <source>
        <dbReference type="RefSeq" id="XP_042596009.1"/>
    </source>
</evidence>
<feature type="transmembrane region" description="Helical" evidence="7">
    <location>
        <begin position="234"/>
        <end position="262"/>
    </location>
</feature>
<feature type="domain" description="Peptidase S1" evidence="9">
    <location>
        <begin position="34"/>
        <end position="260"/>
    </location>
</feature>
<dbReference type="InterPro" id="IPR001254">
    <property type="entry name" value="Trypsin_dom"/>
</dbReference>
<dbReference type="GO" id="GO:0004252">
    <property type="term" value="F:serine-type endopeptidase activity"/>
    <property type="evidence" value="ECO:0007669"/>
    <property type="project" value="InterPro"/>
</dbReference>
<feature type="domain" description="Peptidase S1" evidence="9">
    <location>
        <begin position="271"/>
        <end position="512"/>
    </location>
</feature>
<evidence type="ECO:0000256" key="5">
    <source>
        <dbReference type="ARBA" id="ARBA00022801"/>
    </source>
</evidence>
<comment type="subcellular location">
    <subcellularLocation>
        <location evidence="1">Secreted</location>
    </subcellularLocation>
</comment>
<dbReference type="GO" id="GO:0006508">
    <property type="term" value="P:proteolysis"/>
    <property type="evidence" value="ECO:0007669"/>
    <property type="project" value="UniProtKB-KW"/>
</dbReference>
<dbReference type="CDD" id="cd00190">
    <property type="entry name" value="Tryp_SPc"/>
    <property type="match status" value="2"/>
</dbReference>
<evidence type="ECO:0000256" key="7">
    <source>
        <dbReference type="SAM" id="Phobius"/>
    </source>
</evidence>
<dbReference type="Proteomes" id="UP001155660">
    <property type="component" value="Chromosome B15"/>
</dbReference>
<evidence type="ECO:0000259" key="9">
    <source>
        <dbReference type="PROSITE" id="PS50240"/>
    </source>
</evidence>
<proteinExistence type="predicted"/>
<keyword evidence="7" id="KW-1133">Transmembrane helix</keyword>
<dbReference type="Pfam" id="PF00089">
    <property type="entry name" value="Trypsin"/>
    <property type="match status" value="2"/>
</dbReference>
<keyword evidence="3" id="KW-0645">Protease</keyword>
<evidence type="ECO:0000256" key="3">
    <source>
        <dbReference type="ARBA" id="ARBA00022670"/>
    </source>
</evidence>
<accession>A0A9Q9X689</accession>
<dbReference type="AlphaFoldDB" id="A0A9Q9X689"/>
<evidence type="ECO:0000256" key="6">
    <source>
        <dbReference type="ARBA" id="ARBA00023157"/>
    </source>
</evidence>
<dbReference type="FunFam" id="2.40.10.10:FF:000024">
    <property type="entry name" value="Serine protease 53"/>
    <property type="match status" value="1"/>
</dbReference>
<evidence type="ECO:0000256" key="4">
    <source>
        <dbReference type="ARBA" id="ARBA00022729"/>
    </source>
</evidence>
<dbReference type="PROSITE" id="PS50240">
    <property type="entry name" value="TRYPSIN_DOM"/>
    <property type="match status" value="2"/>
</dbReference>
<dbReference type="PANTHER" id="PTHR24250">
    <property type="entry name" value="CHYMOTRYPSIN-RELATED"/>
    <property type="match status" value="1"/>
</dbReference>
<keyword evidence="7" id="KW-0472">Membrane</keyword>
<keyword evidence="2" id="KW-0964">Secreted</keyword>
<dbReference type="KEGG" id="ccar:109078168"/>
<organism evidence="10">
    <name type="scientific">Cyprinus carpio</name>
    <name type="common">Common carp</name>
    <dbReference type="NCBI Taxonomy" id="7962"/>
    <lineage>
        <taxon>Eukaryota</taxon>
        <taxon>Metazoa</taxon>
        <taxon>Chordata</taxon>
        <taxon>Craniata</taxon>
        <taxon>Vertebrata</taxon>
        <taxon>Euteleostomi</taxon>
        <taxon>Actinopterygii</taxon>
        <taxon>Neopterygii</taxon>
        <taxon>Teleostei</taxon>
        <taxon>Ostariophysi</taxon>
        <taxon>Cypriniformes</taxon>
        <taxon>Cyprinidae</taxon>
        <taxon>Cyprininae</taxon>
        <taxon>Cyprinus</taxon>
    </lineage>
</organism>
<reference evidence="10" key="1">
    <citation type="submission" date="2025-08" db="UniProtKB">
        <authorList>
            <consortium name="RefSeq"/>
        </authorList>
    </citation>
    <scope>IDENTIFICATION</scope>
    <source>
        <tissue evidence="10">Muscle</tissue>
    </source>
</reference>
<dbReference type="FunFam" id="2.40.10.10:FF:000038">
    <property type="entry name" value="Serine protease"/>
    <property type="match status" value="1"/>
</dbReference>
<dbReference type="PROSITE" id="PS00135">
    <property type="entry name" value="TRYPSIN_SER"/>
    <property type="match status" value="1"/>
</dbReference>
<keyword evidence="6" id="KW-1015">Disulfide bond</keyword>
<evidence type="ECO:0000256" key="2">
    <source>
        <dbReference type="ARBA" id="ARBA00022525"/>
    </source>
</evidence>
<dbReference type="GO" id="GO:0005576">
    <property type="term" value="C:extracellular region"/>
    <property type="evidence" value="ECO:0007669"/>
    <property type="project" value="UniProtKB-SubCell"/>
</dbReference>
<gene>
    <name evidence="10" type="primary">LOC109078168</name>
</gene>
<evidence type="ECO:0000256" key="8">
    <source>
        <dbReference type="SAM" id="SignalP"/>
    </source>
</evidence>
<protein>
    <submittedName>
        <fullName evidence="10">Polyserase-2-like</fullName>
    </submittedName>
</protein>
<dbReference type="SMART" id="SM00020">
    <property type="entry name" value="Tryp_SPc"/>
    <property type="match status" value="2"/>
</dbReference>
<name>A0A9Q9X689_CYPCA</name>
<feature type="signal peptide" evidence="8">
    <location>
        <begin position="1"/>
        <end position="19"/>
    </location>
</feature>
<dbReference type="OrthoDB" id="5918597at2759"/>
<dbReference type="PANTHER" id="PTHR24250:SF66">
    <property type="entry name" value="CHYMOTRYPSIN-LIKE PROTEASE CTRL-1"/>
    <property type="match status" value="1"/>
</dbReference>
<dbReference type="RefSeq" id="XP_042596009.1">
    <property type="nucleotide sequence ID" value="XM_042740075.1"/>
</dbReference>